<dbReference type="GO" id="GO:0004364">
    <property type="term" value="F:glutathione transferase activity"/>
    <property type="evidence" value="ECO:0007669"/>
    <property type="project" value="UniProtKB-EC"/>
</dbReference>
<comment type="cofactor">
    <cofactor evidence="2">
        <name>glutathione</name>
        <dbReference type="ChEBI" id="CHEBI:57925"/>
    </cofactor>
</comment>
<dbReference type="InterPro" id="IPR040079">
    <property type="entry name" value="Glutathione_S-Trfase"/>
</dbReference>
<organism evidence="11 12">
    <name type="scientific">Calicophoron daubneyi</name>
    <name type="common">Rumen fluke</name>
    <name type="synonym">Paramphistomum daubneyi</name>
    <dbReference type="NCBI Taxonomy" id="300641"/>
    <lineage>
        <taxon>Eukaryota</taxon>
        <taxon>Metazoa</taxon>
        <taxon>Spiralia</taxon>
        <taxon>Lophotrochozoa</taxon>
        <taxon>Platyhelminthes</taxon>
        <taxon>Trematoda</taxon>
        <taxon>Digenea</taxon>
        <taxon>Plagiorchiida</taxon>
        <taxon>Pronocephalata</taxon>
        <taxon>Paramphistomoidea</taxon>
        <taxon>Paramphistomidae</taxon>
        <taxon>Calicophoron</taxon>
    </lineage>
</organism>
<dbReference type="InterPro" id="IPR036249">
    <property type="entry name" value="Thioredoxin-like_sf"/>
</dbReference>
<dbReference type="PROSITE" id="PS50405">
    <property type="entry name" value="GST_CTER"/>
    <property type="match status" value="1"/>
</dbReference>
<comment type="caution">
    <text evidence="11">The sequence shown here is derived from an EMBL/GenBank/DDBJ whole genome shotgun (WGS) entry which is preliminary data.</text>
</comment>
<evidence type="ECO:0000313" key="11">
    <source>
        <dbReference type="EMBL" id="CAL5129232.1"/>
    </source>
</evidence>
<accession>A0AAV2T0Y2</accession>
<evidence type="ECO:0000256" key="8">
    <source>
        <dbReference type="ARBA" id="ARBA00023232"/>
    </source>
</evidence>
<dbReference type="GO" id="GO:0016034">
    <property type="term" value="F:maleylacetoacetate isomerase activity"/>
    <property type="evidence" value="ECO:0007669"/>
    <property type="project" value="UniProtKB-EC"/>
</dbReference>
<evidence type="ECO:0000256" key="1">
    <source>
        <dbReference type="ARBA" id="ARBA00001622"/>
    </source>
</evidence>
<dbReference type="InterPro" id="IPR005955">
    <property type="entry name" value="GST_Zeta"/>
</dbReference>
<dbReference type="GO" id="GO:0006572">
    <property type="term" value="P:L-tyrosine catabolic process"/>
    <property type="evidence" value="ECO:0007669"/>
    <property type="project" value="UniProtKB-KW"/>
</dbReference>
<dbReference type="NCBIfam" id="TIGR01262">
    <property type="entry name" value="maiA"/>
    <property type="match status" value="1"/>
</dbReference>
<dbReference type="InterPro" id="IPR004045">
    <property type="entry name" value="Glutathione_S-Trfase_N"/>
</dbReference>
<name>A0AAV2T0Y2_CALDB</name>
<evidence type="ECO:0000259" key="10">
    <source>
        <dbReference type="PROSITE" id="PS50405"/>
    </source>
</evidence>
<dbReference type="GO" id="GO:0006749">
    <property type="term" value="P:glutathione metabolic process"/>
    <property type="evidence" value="ECO:0007669"/>
    <property type="project" value="TreeGrafter"/>
</dbReference>
<dbReference type="AlphaFoldDB" id="A0AAV2T0Y2"/>
<evidence type="ECO:0000256" key="7">
    <source>
        <dbReference type="ARBA" id="ARBA00022878"/>
    </source>
</evidence>
<evidence type="ECO:0000259" key="9">
    <source>
        <dbReference type="PROSITE" id="PS50404"/>
    </source>
</evidence>
<dbReference type="InterPro" id="IPR036282">
    <property type="entry name" value="Glutathione-S-Trfase_C_sf"/>
</dbReference>
<reference evidence="11" key="1">
    <citation type="submission" date="2024-06" db="EMBL/GenBank/DDBJ databases">
        <authorList>
            <person name="Liu X."/>
            <person name="Lenzi L."/>
            <person name="Haldenby T S."/>
            <person name="Uol C."/>
        </authorList>
    </citation>
    <scope>NUCLEOTIDE SEQUENCE</scope>
</reference>
<dbReference type="SFLD" id="SFLDS00019">
    <property type="entry name" value="Glutathione_Transferase_(cytos"/>
    <property type="match status" value="1"/>
</dbReference>
<feature type="domain" description="GST N-terminal" evidence="9">
    <location>
        <begin position="2"/>
        <end position="85"/>
    </location>
</feature>
<proteinExistence type="inferred from homology"/>
<dbReference type="SFLD" id="SFLDG00358">
    <property type="entry name" value="Main_(cytGST)"/>
    <property type="match status" value="1"/>
</dbReference>
<keyword evidence="8" id="KW-0585">Phenylalanine catabolism</keyword>
<dbReference type="PANTHER" id="PTHR42673">
    <property type="entry name" value="MALEYLACETOACETATE ISOMERASE"/>
    <property type="match status" value="1"/>
</dbReference>
<comment type="similarity">
    <text evidence="5">Belongs to the GST superfamily. Zeta family.</text>
</comment>
<dbReference type="SUPFAM" id="SSF47616">
    <property type="entry name" value="GST C-terminal domain-like"/>
    <property type="match status" value="1"/>
</dbReference>
<dbReference type="EC" id="5.2.1.2" evidence="6"/>
<dbReference type="InterPro" id="IPR034330">
    <property type="entry name" value="GST_Zeta_C"/>
</dbReference>
<dbReference type="SUPFAM" id="SSF52833">
    <property type="entry name" value="Thioredoxin-like"/>
    <property type="match status" value="1"/>
</dbReference>
<dbReference type="PANTHER" id="PTHR42673:SF4">
    <property type="entry name" value="MALEYLACETOACETATE ISOMERASE"/>
    <property type="match status" value="1"/>
</dbReference>
<dbReference type="Gene3D" id="3.40.30.10">
    <property type="entry name" value="Glutaredoxin"/>
    <property type="match status" value="1"/>
</dbReference>
<dbReference type="Pfam" id="PF13409">
    <property type="entry name" value="GST_N_2"/>
    <property type="match status" value="1"/>
</dbReference>
<dbReference type="FunFam" id="1.20.1050.10:FF:000010">
    <property type="entry name" value="Maleylacetoacetate isomerase isoform 1"/>
    <property type="match status" value="1"/>
</dbReference>
<gene>
    <name evidence="11" type="ORF">CDAUBV1_LOCUS176</name>
</gene>
<comment type="pathway">
    <text evidence="3">Amino-acid degradation; L-phenylalanine degradation; acetoacetate and fumarate from L-phenylalanine: step 5/6.</text>
</comment>
<comment type="catalytic activity">
    <reaction evidence="1">
        <text>4-maleylacetoacetate = 4-fumarylacetoacetate</text>
        <dbReference type="Rhea" id="RHEA:14817"/>
        <dbReference type="ChEBI" id="CHEBI:17105"/>
        <dbReference type="ChEBI" id="CHEBI:18034"/>
        <dbReference type="EC" id="5.2.1.2"/>
    </reaction>
</comment>
<evidence type="ECO:0000256" key="2">
    <source>
        <dbReference type="ARBA" id="ARBA00001955"/>
    </source>
</evidence>
<protein>
    <recommendedName>
        <fullName evidence="6">maleylacetoacetate isomerase</fullName>
        <ecNumber evidence="6">5.2.1.2</ecNumber>
    </recommendedName>
</protein>
<dbReference type="CDD" id="cd03191">
    <property type="entry name" value="GST_C_Zeta"/>
    <property type="match status" value="1"/>
</dbReference>
<dbReference type="PROSITE" id="PS51354">
    <property type="entry name" value="GLUTAREDOXIN_2"/>
    <property type="match status" value="1"/>
</dbReference>
<dbReference type="CDD" id="cd03042">
    <property type="entry name" value="GST_N_Zeta"/>
    <property type="match status" value="1"/>
</dbReference>
<evidence type="ECO:0000256" key="5">
    <source>
        <dbReference type="ARBA" id="ARBA00010007"/>
    </source>
</evidence>
<dbReference type="Pfam" id="PF13410">
    <property type="entry name" value="GST_C_2"/>
    <property type="match status" value="1"/>
</dbReference>
<dbReference type="PROSITE" id="PS50404">
    <property type="entry name" value="GST_NTER"/>
    <property type="match status" value="1"/>
</dbReference>
<dbReference type="Proteomes" id="UP001497525">
    <property type="component" value="Unassembled WGS sequence"/>
</dbReference>
<dbReference type="GO" id="GO:0005739">
    <property type="term" value="C:mitochondrion"/>
    <property type="evidence" value="ECO:0007669"/>
    <property type="project" value="TreeGrafter"/>
</dbReference>
<comment type="similarity">
    <text evidence="4">Belongs to the GST superfamily. Mu family.</text>
</comment>
<dbReference type="EMBL" id="CAXLJL010000001">
    <property type="protein sequence ID" value="CAL5129232.1"/>
    <property type="molecule type" value="Genomic_DNA"/>
</dbReference>
<dbReference type="Gene3D" id="1.20.1050.10">
    <property type="match status" value="1"/>
</dbReference>
<dbReference type="InterPro" id="IPR010987">
    <property type="entry name" value="Glutathione-S-Trfase_C-like"/>
</dbReference>
<evidence type="ECO:0000256" key="6">
    <source>
        <dbReference type="ARBA" id="ARBA00013199"/>
    </source>
</evidence>
<sequence>MSKVILYSFSRSSASYRVRIALRLKGIEFEYRSINMLKEPGEQYTEEFRKLNPKCELPVLLIDDLVLTQSLPIMEYLEETRGEMGQHLLPKDPAKRAIVRKLAEIVNSGIQPIQNLSVMRHLPAEVDRDAWAGHWIRRGFEAFEAELAKVSGKYCVGDELSMADICLVPQVFNANRFHVDMAPFPIITRISKMLNEMDAFKKSHPDVQPDAAVGIS</sequence>
<feature type="domain" description="GST C-terminal" evidence="10">
    <location>
        <begin position="92"/>
        <end position="213"/>
    </location>
</feature>
<evidence type="ECO:0000256" key="3">
    <source>
        <dbReference type="ARBA" id="ARBA00004671"/>
    </source>
</evidence>
<dbReference type="InterPro" id="IPR034333">
    <property type="entry name" value="GST_Zeta_N"/>
</dbReference>
<evidence type="ECO:0000313" key="12">
    <source>
        <dbReference type="Proteomes" id="UP001497525"/>
    </source>
</evidence>
<dbReference type="GO" id="GO:0006559">
    <property type="term" value="P:L-phenylalanine catabolic process"/>
    <property type="evidence" value="ECO:0007669"/>
    <property type="project" value="UniProtKB-KW"/>
</dbReference>
<keyword evidence="7" id="KW-0828">Tyrosine catabolism</keyword>
<evidence type="ECO:0000256" key="4">
    <source>
        <dbReference type="ARBA" id="ARBA00005861"/>
    </source>
</evidence>